<keyword evidence="3" id="KW-1185">Reference proteome</keyword>
<comment type="caution">
    <text evidence="2">The sequence shown here is derived from an EMBL/GenBank/DDBJ whole genome shotgun (WGS) entry which is preliminary data.</text>
</comment>
<dbReference type="Pfam" id="PF11052">
    <property type="entry name" value="Tr-sialidase_C"/>
    <property type="match status" value="1"/>
</dbReference>
<reference evidence="2 3" key="1">
    <citation type="journal article" date="2018" name="BMC Genomics">
        <title>Genomic comparison of Trypanosoma conorhini and Trypanosoma rangeli to Trypanosoma cruzi strains of high and low virulence.</title>
        <authorList>
            <person name="Bradwell K.R."/>
            <person name="Koparde V.N."/>
            <person name="Matveyev A.V."/>
            <person name="Serrano M.G."/>
            <person name="Alves J.M."/>
            <person name="Parikh H."/>
            <person name="Huang B."/>
            <person name="Lee V."/>
            <person name="Espinosa-Alvarez O."/>
            <person name="Ortiz P.A."/>
            <person name="Costa-Martins A.G."/>
            <person name="Teixeira M.M."/>
            <person name="Buck G.A."/>
        </authorList>
    </citation>
    <scope>NUCLEOTIDE SEQUENCE [LARGE SCALE GENOMIC DNA]</scope>
    <source>
        <strain evidence="2 3">AM80</strain>
    </source>
</reference>
<feature type="compositionally biased region" description="Low complexity" evidence="1">
    <location>
        <begin position="55"/>
        <end position="69"/>
    </location>
</feature>
<dbReference type="AlphaFoldDB" id="A0A3R7KK25"/>
<evidence type="ECO:0000313" key="3">
    <source>
        <dbReference type="Proteomes" id="UP000283634"/>
    </source>
</evidence>
<feature type="compositionally biased region" description="Basic and acidic residues" evidence="1">
    <location>
        <begin position="40"/>
        <end position="50"/>
    </location>
</feature>
<name>A0A3R7KK25_TRYRA</name>
<dbReference type="EMBL" id="MKGL01000758">
    <property type="protein sequence ID" value="RNE96017.1"/>
    <property type="molecule type" value="Genomic_DNA"/>
</dbReference>
<feature type="compositionally biased region" description="Polar residues" evidence="1">
    <location>
        <begin position="88"/>
        <end position="107"/>
    </location>
</feature>
<feature type="region of interest" description="Disordered" evidence="1">
    <location>
        <begin position="1"/>
        <end position="125"/>
    </location>
</feature>
<organism evidence="2 3">
    <name type="scientific">Trypanosoma rangeli</name>
    <dbReference type="NCBI Taxonomy" id="5698"/>
    <lineage>
        <taxon>Eukaryota</taxon>
        <taxon>Discoba</taxon>
        <taxon>Euglenozoa</taxon>
        <taxon>Kinetoplastea</taxon>
        <taxon>Metakinetoplastina</taxon>
        <taxon>Trypanosomatida</taxon>
        <taxon>Trypanosomatidae</taxon>
        <taxon>Trypanosoma</taxon>
        <taxon>Herpetosoma</taxon>
    </lineage>
</organism>
<sequence>GEDNVIDDDVDDGAELPYEGHGLSKAVDDNEEDEEEEEPRDGAADGHGDGEAEDAAPGAAVGSGSSPAANSDAEQTLAKDTSDTSTSATVQMSVEANGEVSQGANRTQADDNAPYEPQPASSPHNAATLYGNIFANLKNITGVRPDEGNSDSAVRGCVPRLPLLALLGLWGIAAFSVG</sequence>
<proteinExistence type="predicted"/>
<protein>
    <submittedName>
        <fullName evidence="2">Trans-sialidase</fullName>
    </submittedName>
</protein>
<evidence type="ECO:0000313" key="2">
    <source>
        <dbReference type="EMBL" id="RNE96017.1"/>
    </source>
</evidence>
<dbReference type="GeneID" id="40333924"/>
<dbReference type="OMA" id="NQRGDRE"/>
<feature type="compositionally biased region" description="Acidic residues" evidence="1">
    <location>
        <begin position="1"/>
        <end position="14"/>
    </location>
</feature>
<evidence type="ECO:0000256" key="1">
    <source>
        <dbReference type="SAM" id="MobiDB-lite"/>
    </source>
</evidence>
<dbReference type="InterPro" id="IPR021287">
    <property type="entry name" value="Trans-sialidase_CS"/>
</dbReference>
<dbReference type="Proteomes" id="UP000283634">
    <property type="component" value="Unassembled WGS sequence"/>
</dbReference>
<dbReference type="RefSeq" id="XP_029233495.1">
    <property type="nucleotide sequence ID" value="XM_029386644.1"/>
</dbReference>
<feature type="non-terminal residue" evidence="2">
    <location>
        <position position="1"/>
    </location>
</feature>
<accession>A0A3R7KK25</accession>
<gene>
    <name evidence="2" type="ORF">TraAM80_09991</name>
</gene>
<feature type="compositionally biased region" description="Acidic residues" evidence="1">
    <location>
        <begin position="29"/>
        <end position="39"/>
    </location>
</feature>